<organism evidence="1">
    <name type="scientific">Anguilla anguilla</name>
    <name type="common">European freshwater eel</name>
    <name type="synonym">Muraena anguilla</name>
    <dbReference type="NCBI Taxonomy" id="7936"/>
    <lineage>
        <taxon>Eukaryota</taxon>
        <taxon>Metazoa</taxon>
        <taxon>Chordata</taxon>
        <taxon>Craniata</taxon>
        <taxon>Vertebrata</taxon>
        <taxon>Euteleostomi</taxon>
        <taxon>Actinopterygii</taxon>
        <taxon>Neopterygii</taxon>
        <taxon>Teleostei</taxon>
        <taxon>Anguilliformes</taxon>
        <taxon>Anguillidae</taxon>
        <taxon>Anguilla</taxon>
    </lineage>
</organism>
<protein>
    <submittedName>
        <fullName evidence="1">Uncharacterized protein</fullName>
    </submittedName>
</protein>
<accession>A0A0E9VVL2</accession>
<evidence type="ECO:0000313" key="1">
    <source>
        <dbReference type="EMBL" id="JAH81340.1"/>
    </source>
</evidence>
<dbReference type="AlphaFoldDB" id="A0A0E9VVL2"/>
<reference evidence="1" key="1">
    <citation type="submission" date="2014-11" db="EMBL/GenBank/DDBJ databases">
        <authorList>
            <person name="Amaro Gonzalez C."/>
        </authorList>
    </citation>
    <scope>NUCLEOTIDE SEQUENCE</scope>
</reference>
<name>A0A0E9VVL2_ANGAN</name>
<dbReference type="EMBL" id="GBXM01027237">
    <property type="protein sequence ID" value="JAH81340.1"/>
    <property type="molecule type" value="Transcribed_RNA"/>
</dbReference>
<proteinExistence type="predicted"/>
<sequence length="23" mass="2849">MTFQQFSATCLQRMKHYMQPIQM</sequence>
<reference evidence="1" key="2">
    <citation type="journal article" date="2015" name="Fish Shellfish Immunol.">
        <title>Early steps in the European eel (Anguilla anguilla)-Vibrio vulnificus interaction in the gills: Role of the RtxA13 toxin.</title>
        <authorList>
            <person name="Callol A."/>
            <person name="Pajuelo D."/>
            <person name="Ebbesson L."/>
            <person name="Teles M."/>
            <person name="MacKenzie S."/>
            <person name="Amaro C."/>
        </authorList>
    </citation>
    <scope>NUCLEOTIDE SEQUENCE</scope>
</reference>